<keyword evidence="2" id="KW-1185">Reference proteome</keyword>
<evidence type="ECO:0000313" key="2">
    <source>
        <dbReference type="Proteomes" id="UP000732380"/>
    </source>
</evidence>
<reference evidence="1 2" key="1">
    <citation type="journal article" date="2020" name="bioRxiv">
        <title>Whole genome comparisons of ergot fungi reveals the divergence and evolution of species within the genus Claviceps are the result of varying mechanisms driving genome evolution and host range expansion.</title>
        <authorList>
            <person name="Wyka S.A."/>
            <person name="Mondo S.J."/>
            <person name="Liu M."/>
            <person name="Dettman J."/>
            <person name="Nalam V."/>
            <person name="Broders K.D."/>
        </authorList>
    </citation>
    <scope>NUCLEOTIDE SEQUENCE [LARGE SCALE GENOMIC DNA]</scope>
    <source>
        <strain evidence="1 2">LM576</strain>
    </source>
</reference>
<sequence length="58" mass="6510">MHVREIADLEGLSAKDLRILAIFLLNGLRDHPAGAMLHQPNGKRVSDRFWLVNAATPY</sequence>
<dbReference type="EMBL" id="SRQM01000009">
    <property type="protein sequence ID" value="KAG6123255.1"/>
    <property type="molecule type" value="Genomic_DNA"/>
</dbReference>
<evidence type="ECO:0000313" key="1">
    <source>
        <dbReference type="EMBL" id="KAG6123255.1"/>
    </source>
</evidence>
<comment type="caution">
    <text evidence="1">The sequence shown here is derived from an EMBL/GenBank/DDBJ whole genome shotgun (WGS) entry which is preliminary data.</text>
</comment>
<dbReference type="Proteomes" id="UP000732380">
    <property type="component" value="Unassembled WGS sequence"/>
</dbReference>
<gene>
    <name evidence="1" type="ORF">E4U13_008121</name>
</gene>
<accession>A0A9P7TUP2</accession>
<proteinExistence type="predicted"/>
<dbReference type="AlphaFoldDB" id="A0A9P7TUP2"/>
<organism evidence="1 2">
    <name type="scientific">Claviceps humidiphila</name>
    <dbReference type="NCBI Taxonomy" id="1294629"/>
    <lineage>
        <taxon>Eukaryota</taxon>
        <taxon>Fungi</taxon>
        <taxon>Dikarya</taxon>
        <taxon>Ascomycota</taxon>
        <taxon>Pezizomycotina</taxon>
        <taxon>Sordariomycetes</taxon>
        <taxon>Hypocreomycetidae</taxon>
        <taxon>Hypocreales</taxon>
        <taxon>Clavicipitaceae</taxon>
        <taxon>Claviceps</taxon>
    </lineage>
</organism>
<name>A0A9P7TUP2_9HYPO</name>
<protein>
    <submittedName>
        <fullName evidence="1">Uncharacterized protein</fullName>
    </submittedName>
</protein>